<sequence length="212" mass="23359">MSTSPSYPPAPWHLAGDLVGTVLRMPPGALPPDLLPEHLPVTRKDGGVDLVAGWVDYRPGGLLAYREFLVAALLPGRLPLTGSILRIWVDSEASLAGGRELWDIPKRLAEFDFAGNHARILLAGKELAAFTYRERFRLPVRLPCPVDVVQETPGRHRRTRSSWRAELSVGRGRLTAAEDGELDFLNRGRVLAHLGLRDFRVTFGVRSEVTGA</sequence>
<dbReference type="InterPro" id="IPR010451">
    <property type="entry name" value="Acetoacetate_decarboxylase"/>
</dbReference>
<dbReference type="Proteomes" id="UP001519363">
    <property type="component" value="Unassembled WGS sequence"/>
</dbReference>
<dbReference type="Gene3D" id="2.40.400.10">
    <property type="entry name" value="Acetoacetate decarboxylase-like"/>
    <property type="match status" value="1"/>
</dbReference>
<organism evidence="1 2">
    <name type="scientific">Crossiella equi</name>
    <dbReference type="NCBI Taxonomy" id="130796"/>
    <lineage>
        <taxon>Bacteria</taxon>
        <taxon>Bacillati</taxon>
        <taxon>Actinomycetota</taxon>
        <taxon>Actinomycetes</taxon>
        <taxon>Pseudonocardiales</taxon>
        <taxon>Pseudonocardiaceae</taxon>
        <taxon>Crossiella</taxon>
    </lineage>
</organism>
<proteinExistence type="predicted"/>
<accession>A0ABS5APR2</accession>
<evidence type="ECO:0000313" key="2">
    <source>
        <dbReference type="Proteomes" id="UP001519363"/>
    </source>
</evidence>
<comment type="caution">
    <text evidence="1">The sequence shown here is derived from an EMBL/GenBank/DDBJ whole genome shotgun (WGS) entry which is preliminary data.</text>
</comment>
<protein>
    <recommendedName>
        <fullName evidence="3">Acetoacetate decarboxylase</fullName>
    </recommendedName>
</protein>
<dbReference type="RefSeq" id="WP_086790068.1">
    <property type="nucleotide sequence ID" value="NZ_JAGIOO010000001.1"/>
</dbReference>
<dbReference type="InterPro" id="IPR023375">
    <property type="entry name" value="ADC_dom_sf"/>
</dbReference>
<gene>
    <name evidence="1" type="ORF">JOF53_007407</name>
</gene>
<dbReference type="EMBL" id="JAGIOO010000001">
    <property type="protein sequence ID" value="MBP2478535.1"/>
    <property type="molecule type" value="Genomic_DNA"/>
</dbReference>
<keyword evidence="2" id="KW-1185">Reference proteome</keyword>
<evidence type="ECO:0008006" key="3">
    <source>
        <dbReference type="Google" id="ProtNLM"/>
    </source>
</evidence>
<dbReference type="SUPFAM" id="SSF160104">
    <property type="entry name" value="Acetoacetate decarboxylase-like"/>
    <property type="match status" value="1"/>
</dbReference>
<reference evidence="1 2" key="1">
    <citation type="submission" date="2021-03" db="EMBL/GenBank/DDBJ databases">
        <title>Sequencing the genomes of 1000 actinobacteria strains.</title>
        <authorList>
            <person name="Klenk H.-P."/>
        </authorList>
    </citation>
    <scope>NUCLEOTIDE SEQUENCE [LARGE SCALE GENOMIC DNA]</scope>
    <source>
        <strain evidence="1 2">DSM 44580</strain>
    </source>
</reference>
<dbReference type="Pfam" id="PF06314">
    <property type="entry name" value="ADC"/>
    <property type="match status" value="1"/>
</dbReference>
<evidence type="ECO:0000313" key="1">
    <source>
        <dbReference type="EMBL" id="MBP2478535.1"/>
    </source>
</evidence>
<name>A0ABS5APR2_9PSEU</name>